<protein>
    <submittedName>
        <fullName evidence="5">39S ribosomal protein L45</fullName>
    </submittedName>
</protein>
<feature type="signal peptide" evidence="3">
    <location>
        <begin position="1"/>
        <end position="21"/>
    </location>
</feature>
<sequence length="307" mass="32603">MIRSITALLSSFFLVFALAMALPADSDAARMGGGRSFGSQPSMRAPAKAPAVQQQRTQQNQGAAAAQAAPNRGGLFGGFGGGLLGGLLAGSLIGSLLGGGGFGGVGGMDFLLLLLIIGGVIFFLRRKRAQAQPAAQSAYASSYQEQQQPAQDYTMQRNDSAAGAWGALSSQQQTAAAAPSANVPEGFDVEDFLRGAKMAYTRMQASWDKRDLDDIANFATDAVLEELRAQKAADPTPSQTQIVLINASLISVEEFGGNDRAQVYFDVLMREDPNQAQPANAREIWHFIRKHETGSWKLDGIQQIESC</sequence>
<accession>A0A9D1PYL0</accession>
<feature type="region of interest" description="Disordered" evidence="1">
    <location>
        <begin position="32"/>
        <end position="60"/>
    </location>
</feature>
<reference evidence="5" key="1">
    <citation type="journal article" date="2021" name="PeerJ">
        <title>Extensive microbial diversity within the chicken gut microbiome revealed by metagenomics and culture.</title>
        <authorList>
            <person name="Gilroy R."/>
            <person name="Ravi A."/>
            <person name="Getino M."/>
            <person name="Pursley I."/>
            <person name="Horton D.L."/>
            <person name="Alikhan N.F."/>
            <person name="Baker D."/>
            <person name="Gharbi K."/>
            <person name="Hall N."/>
            <person name="Watson M."/>
            <person name="Adriaenssens E.M."/>
            <person name="Foster-Nyarko E."/>
            <person name="Jarju S."/>
            <person name="Secka A."/>
            <person name="Antonio M."/>
            <person name="Oren A."/>
            <person name="Chaudhuri R.R."/>
            <person name="La Ragione R."/>
            <person name="Hildebrand F."/>
            <person name="Pallen M.J."/>
        </authorList>
    </citation>
    <scope>NUCLEOTIDE SEQUENCE</scope>
    <source>
        <strain evidence="5">ChiHecec2B26-446</strain>
    </source>
</reference>
<evidence type="ECO:0000313" key="6">
    <source>
        <dbReference type="Proteomes" id="UP000886752"/>
    </source>
</evidence>
<comment type="caution">
    <text evidence="5">The sequence shown here is derived from an EMBL/GenBank/DDBJ whole genome shotgun (WGS) entry which is preliminary data.</text>
</comment>
<keyword evidence="5" id="KW-0687">Ribonucleoprotein</keyword>
<dbReference type="PANTHER" id="PTHR41542:SF1">
    <property type="entry name" value="BLL5807 PROTEIN"/>
    <property type="match status" value="1"/>
</dbReference>
<proteinExistence type="predicted"/>
<dbReference type="PANTHER" id="PTHR41542">
    <property type="entry name" value="BLL5807 PROTEIN"/>
    <property type="match status" value="1"/>
</dbReference>
<keyword evidence="5" id="KW-0689">Ribosomal protein</keyword>
<dbReference type="AlphaFoldDB" id="A0A9D1PYL0"/>
<dbReference type="SMART" id="SM00978">
    <property type="entry name" value="Tim44"/>
    <property type="match status" value="1"/>
</dbReference>
<feature type="transmembrane region" description="Helical" evidence="2">
    <location>
        <begin position="102"/>
        <end position="124"/>
    </location>
</feature>
<name>A0A9D1PYL0_9BACT</name>
<keyword evidence="3" id="KW-0732">Signal</keyword>
<evidence type="ECO:0000313" key="5">
    <source>
        <dbReference type="EMBL" id="HIW01673.1"/>
    </source>
</evidence>
<gene>
    <name evidence="5" type="ORF">H9894_10885</name>
</gene>
<dbReference type="Gene3D" id="3.10.450.240">
    <property type="match status" value="1"/>
</dbReference>
<dbReference type="GO" id="GO:0005840">
    <property type="term" value="C:ribosome"/>
    <property type="evidence" value="ECO:0007669"/>
    <property type="project" value="UniProtKB-KW"/>
</dbReference>
<dbReference type="Proteomes" id="UP000886752">
    <property type="component" value="Unassembled WGS sequence"/>
</dbReference>
<keyword evidence="2" id="KW-0812">Transmembrane</keyword>
<feature type="domain" description="Tim44-like" evidence="4">
    <location>
        <begin position="173"/>
        <end position="303"/>
    </location>
</feature>
<evidence type="ECO:0000256" key="2">
    <source>
        <dbReference type="SAM" id="Phobius"/>
    </source>
</evidence>
<keyword evidence="2" id="KW-0472">Membrane</keyword>
<organism evidence="5 6">
    <name type="scientific">Candidatus Desulfovibrio intestinipullorum</name>
    <dbReference type="NCBI Taxonomy" id="2838536"/>
    <lineage>
        <taxon>Bacteria</taxon>
        <taxon>Pseudomonadati</taxon>
        <taxon>Thermodesulfobacteriota</taxon>
        <taxon>Desulfovibrionia</taxon>
        <taxon>Desulfovibrionales</taxon>
        <taxon>Desulfovibrionaceae</taxon>
        <taxon>Desulfovibrio</taxon>
    </lineage>
</organism>
<dbReference type="SUPFAM" id="SSF54427">
    <property type="entry name" value="NTF2-like"/>
    <property type="match status" value="1"/>
</dbReference>
<dbReference type="InterPro" id="IPR032710">
    <property type="entry name" value="NTF2-like_dom_sf"/>
</dbReference>
<feature type="compositionally biased region" description="Low complexity" evidence="1">
    <location>
        <begin position="49"/>
        <end position="60"/>
    </location>
</feature>
<keyword evidence="2" id="KW-1133">Transmembrane helix</keyword>
<evidence type="ECO:0000259" key="4">
    <source>
        <dbReference type="SMART" id="SM00978"/>
    </source>
</evidence>
<dbReference type="InterPro" id="IPR007379">
    <property type="entry name" value="Tim44-like_dom"/>
</dbReference>
<reference evidence="5" key="2">
    <citation type="submission" date="2021-04" db="EMBL/GenBank/DDBJ databases">
        <authorList>
            <person name="Gilroy R."/>
        </authorList>
    </citation>
    <scope>NUCLEOTIDE SEQUENCE</scope>
    <source>
        <strain evidence="5">ChiHecec2B26-446</strain>
    </source>
</reference>
<feature type="chain" id="PRO_5039501961" evidence="3">
    <location>
        <begin position="22"/>
        <end position="307"/>
    </location>
</feature>
<evidence type="ECO:0000256" key="3">
    <source>
        <dbReference type="SAM" id="SignalP"/>
    </source>
</evidence>
<evidence type="ECO:0000256" key="1">
    <source>
        <dbReference type="SAM" id="MobiDB-lite"/>
    </source>
</evidence>
<dbReference type="EMBL" id="DXHV01000086">
    <property type="protein sequence ID" value="HIW01673.1"/>
    <property type="molecule type" value="Genomic_DNA"/>
</dbReference>
<dbReference type="Pfam" id="PF04280">
    <property type="entry name" value="Tim44"/>
    <property type="match status" value="1"/>
</dbReference>